<dbReference type="GO" id="GO:0016020">
    <property type="term" value="C:membrane"/>
    <property type="evidence" value="ECO:0007669"/>
    <property type="project" value="UniProtKB-SubCell"/>
</dbReference>
<evidence type="ECO:0000256" key="4">
    <source>
        <dbReference type="ARBA" id="ARBA00022640"/>
    </source>
</evidence>
<dbReference type="EMBL" id="JACEFO010001605">
    <property type="protein sequence ID" value="KAF8732132.1"/>
    <property type="molecule type" value="Genomic_DNA"/>
</dbReference>
<feature type="compositionally biased region" description="Polar residues" evidence="10">
    <location>
        <begin position="415"/>
        <end position="432"/>
    </location>
</feature>
<comment type="caution">
    <text evidence="12">The sequence shown here is derived from an EMBL/GenBank/DDBJ whole genome shotgun (WGS) entry which is preliminary data.</text>
</comment>
<reference evidence="12" key="1">
    <citation type="submission" date="2020-07" db="EMBL/GenBank/DDBJ databases">
        <title>Genome sequence and genetic diversity analysis of an under-domesticated orphan crop, white fonio (Digitaria exilis).</title>
        <authorList>
            <person name="Bennetzen J.L."/>
            <person name="Chen S."/>
            <person name="Ma X."/>
            <person name="Wang X."/>
            <person name="Yssel A.E.J."/>
            <person name="Chaluvadi S.R."/>
            <person name="Johnson M."/>
            <person name="Gangashetty P."/>
            <person name="Hamidou F."/>
            <person name="Sanogo M.D."/>
            <person name="Zwaenepoel A."/>
            <person name="Wallace J."/>
            <person name="Van De Peer Y."/>
            <person name="Van Deynze A."/>
        </authorList>
    </citation>
    <scope>NUCLEOTIDE SEQUENCE</scope>
    <source>
        <tissue evidence="12">Leaves</tissue>
    </source>
</reference>
<dbReference type="InterPro" id="IPR022796">
    <property type="entry name" value="Chloroa_b-bind"/>
</dbReference>
<comment type="subcellular location">
    <subcellularLocation>
        <location evidence="1">Membrane</location>
        <topology evidence="1">Multi-pass membrane protein</topology>
    </subcellularLocation>
    <subcellularLocation>
        <location evidence="2">Plastid</location>
        <location evidence="2">Chloroplast</location>
    </subcellularLocation>
</comment>
<gene>
    <name evidence="12" type="ORF">HU200_016099</name>
</gene>
<evidence type="ECO:0000313" key="12">
    <source>
        <dbReference type="EMBL" id="KAF8732132.1"/>
    </source>
</evidence>
<feature type="region of interest" description="Disordered" evidence="10">
    <location>
        <begin position="86"/>
        <end position="106"/>
    </location>
</feature>
<dbReference type="OrthoDB" id="765963at2759"/>
<keyword evidence="4" id="KW-0934">Plastid</keyword>
<feature type="signal peptide" evidence="11">
    <location>
        <begin position="1"/>
        <end position="22"/>
    </location>
</feature>
<organism evidence="12 13">
    <name type="scientific">Digitaria exilis</name>
    <dbReference type="NCBI Taxonomy" id="1010633"/>
    <lineage>
        <taxon>Eukaryota</taxon>
        <taxon>Viridiplantae</taxon>
        <taxon>Streptophyta</taxon>
        <taxon>Embryophyta</taxon>
        <taxon>Tracheophyta</taxon>
        <taxon>Spermatophyta</taxon>
        <taxon>Magnoliopsida</taxon>
        <taxon>Liliopsida</taxon>
        <taxon>Poales</taxon>
        <taxon>Poaceae</taxon>
        <taxon>PACMAD clade</taxon>
        <taxon>Panicoideae</taxon>
        <taxon>Panicodae</taxon>
        <taxon>Paniceae</taxon>
        <taxon>Anthephorinae</taxon>
        <taxon>Digitaria</taxon>
    </lineage>
</organism>
<keyword evidence="6" id="KW-0809">Transit peptide</keyword>
<dbReference type="Pfam" id="PF00504">
    <property type="entry name" value="Chloroa_b-bind"/>
    <property type="match status" value="1"/>
</dbReference>
<sequence length="629" mass="67910">MLSPLCWCQITLRSLRFSSSLACLLLEELRKGRFASAARDKVDGSGRGGGHAEPIRAQGGRIDHFVAIDVDGEDAAQEKWRKIPESWRERSGRRVSTEHAKEEEAKPKQIREVVSLSSDYCDSAIPAEVYTTTSGSLCMATKGEDAETTTKKPARPGLCTRLHACVHGGLAVHVDGESHHRGRCEPACVHVINLTCGHESPPTWPRPSPPAPTSSPAGCLAATPACSLYIKAPSLSQPTISHNSINKSKSHSSHIEKSTPSTSSHFSRPFPMATTVMASAASSLAFATTTAGHLLPARLPRTVHTHKIGDERPGRSNGLYVGLFIQSKDWTHWTQPKQQHTTHATRKLITMRTNARSSPSRCSLRDFSLTAPPLHAASHLRMKTWPSLQPHDLLAPAFTRSPSSSESQVVPIFTPDSNYPTHQTLDQTTQRRAPTGRTRLGHDTHATRATQTRHDHEQHNLKHAMHEHDVVYFLTPSAMLGQRRRSPLIVRAQKADDDAETTKPAAEAKKPAGLWDALAFSGPAPERINGRLAMVGFVSALAVEASRGDGLLAQAGNGAGLTWSAYTAVVLSAASLAPLLQGETVEGRSGGLFNLFTADAEIWNGRLAMLGLVALAATEYLTGAPLINA</sequence>
<evidence type="ECO:0000256" key="3">
    <source>
        <dbReference type="ARBA" id="ARBA00022528"/>
    </source>
</evidence>
<dbReference type="AlphaFoldDB" id="A0A835KKD1"/>
<evidence type="ECO:0000256" key="5">
    <source>
        <dbReference type="ARBA" id="ARBA00022692"/>
    </source>
</evidence>
<evidence type="ECO:0000313" key="13">
    <source>
        <dbReference type="Proteomes" id="UP000636709"/>
    </source>
</evidence>
<evidence type="ECO:0000256" key="2">
    <source>
        <dbReference type="ARBA" id="ARBA00004229"/>
    </source>
</evidence>
<keyword evidence="13" id="KW-1185">Reference proteome</keyword>
<feature type="chain" id="PRO_5032644807" description="Early light-induced protein" evidence="11">
    <location>
        <begin position="23"/>
        <end position="629"/>
    </location>
</feature>
<keyword evidence="7" id="KW-1133">Transmembrane helix</keyword>
<accession>A0A835KKD1</accession>
<dbReference type="SUPFAM" id="SSF103511">
    <property type="entry name" value="Chlorophyll a-b binding protein"/>
    <property type="match status" value="1"/>
</dbReference>
<evidence type="ECO:0000256" key="11">
    <source>
        <dbReference type="SAM" id="SignalP"/>
    </source>
</evidence>
<evidence type="ECO:0000256" key="9">
    <source>
        <dbReference type="ARBA" id="ARBA00037956"/>
    </source>
</evidence>
<keyword evidence="5" id="KW-0812">Transmembrane</keyword>
<dbReference type="PANTHER" id="PTHR14154">
    <property type="entry name" value="UPF0041 BRAIN PROTEIN 44-RELATED"/>
    <property type="match status" value="1"/>
</dbReference>
<dbReference type="Proteomes" id="UP000636709">
    <property type="component" value="Unassembled WGS sequence"/>
</dbReference>
<evidence type="ECO:0008006" key="14">
    <source>
        <dbReference type="Google" id="ProtNLM"/>
    </source>
</evidence>
<feature type="region of interest" description="Disordered" evidence="10">
    <location>
        <begin position="414"/>
        <end position="441"/>
    </location>
</feature>
<dbReference type="GO" id="GO:0009507">
    <property type="term" value="C:chloroplast"/>
    <property type="evidence" value="ECO:0007669"/>
    <property type="project" value="UniProtKB-SubCell"/>
</dbReference>
<evidence type="ECO:0000256" key="10">
    <source>
        <dbReference type="SAM" id="MobiDB-lite"/>
    </source>
</evidence>
<feature type="region of interest" description="Disordered" evidence="10">
    <location>
        <begin position="240"/>
        <end position="268"/>
    </location>
</feature>
<protein>
    <recommendedName>
        <fullName evidence="14">Early light-induced protein</fullName>
    </recommendedName>
</protein>
<dbReference type="Gene3D" id="1.10.3460.10">
    <property type="entry name" value="Chlorophyll a/b binding protein domain"/>
    <property type="match status" value="1"/>
</dbReference>
<comment type="similarity">
    <text evidence="9">Belongs to the ELIP/psbS family.</text>
</comment>
<evidence type="ECO:0000256" key="7">
    <source>
        <dbReference type="ARBA" id="ARBA00022989"/>
    </source>
</evidence>
<evidence type="ECO:0000256" key="8">
    <source>
        <dbReference type="ARBA" id="ARBA00023136"/>
    </source>
</evidence>
<evidence type="ECO:0000256" key="6">
    <source>
        <dbReference type="ARBA" id="ARBA00022946"/>
    </source>
</evidence>
<keyword evidence="8" id="KW-0472">Membrane</keyword>
<keyword evidence="3" id="KW-0150">Chloroplast</keyword>
<proteinExistence type="inferred from homology"/>
<evidence type="ECO:0000256" key="1">
    <source>
        <dbReference type="ARBA" id="ARBA00004141"/>
    </source>
</evidence>
<name>A0A835KKD1_9POAL</name>
<keyword evidence="11" id="KW-0732">Signal</keyword>